<name>Q5C6J7_SCHJA</name>
<dbReference type="AlphaFoldDB" id="Q5C6J7"/>
<protein>
    <submittedName>
        <fullName evidence="1">SJCHGC03373 protein</fullName>
    </submittedName>
</protein>
<proteinExistence type="evidence at transcript level"/>
<organism evidence="1">
    <name type="scientific">Schistosoma japonicum</name>
    <name type="common">Blood fluke</name>
    <dbReference type="NCBI Taxonomy" id="6182"/>
    <lineage>
        <taxon>Eukaryota</taxon>
        <taxon>Metazoa</taxon>
        <taxon>Spiralia</taxon>
        <taxon>Lophotrochozoa</taxon>
        <taxon>Platyhelminthes</taxon>
        <taxon>Trematoda</taxon>
        <taxon>Digenea</taxon>
        <taxon>Strigeidida</taxon>
        <taxon>Schistosomatoidea</taxon>
        <taxon>Schistosomatidae</taxon>
        <taxon>Schistosoma</taxon>
    </lineage>
</organism>
<sequence length="224" mass="25339">MAKCINYKSMSNTKDLYVPDKKEFNSLPGLRSSLPHRLPWRASMKKRWHQSIGCFGFRRPHFFSKPVLFSEEVKSENPPIQDCSPGSPTFTKIQNSPTFNDSDIVLNAAPMKNALKVDPSKIEKNVDFDIQYEKQANNNGKCCYPNYNISEDVYKCSSTSSCTNYVNSTAGKYSDEKLISRSYIFGTPAQRPVYPANFFPLLESNPQKIRNDSSSSELKSPSTS</sequence>
<dbReference type="EMBL" id="AY808838">
    <property type="protein sequence ID" value="AAX24727.2"/>
    <property type="molecule type" value="mRNA"/>
</dbReference>
<feature type="non-terminal residue" evidence="1">
    <location>
        <position position="224"/>
    </location>
</feature>
<reference evidence="1" key="1">
    <citation type="journal article" date="2006" name="PLoS Pathog.">
        <title>New perspectives on host-parasite interplay by comparative transcriptomic and proteomic analyses of Schistosoma japonicum.</title>
        <authorList>
            <person name="Liu F."/>
            <person name="Lu J."/>
            <person name="Hu W."/>
            <person name="Wang S.Y."/>
            <person name="Cui S.J."/>
            <person name="Chi M."/>
            <person name="Yan Q."/>
            <person name="Wang X.R."/>
            <person name="Song H.D."/>
            <person name="Xu X.N."/>
            <person name="Wang J.J."/>
            <person name="Zhang X.L."/>
            <person name="Zhang X."/>
            <person name="Wang Z.Q."/>
            <person name="Xue C.L."/>
            <person name="Brindley P.J."/>
            <person name="McManus D.P."/>
            <person name="Yang P.Y."/>
            <person name="Feng Z."/>
            <person name="Chen Z."/>
            <person name="Han Z.G."/>
        </authorList>
    </citation>
    <scope>NUCLEOTIDE SEQUENCE</scope>
</reference>
<evidence type="ECO:0000313" key="1">
    <source>
        <dbReference type="EMBL" id="AAX24727.2"/>
    </source>
</evidence>
<accession>Q5C6J7</accession>